<name>A0A0F9M2A4_9ZZZZ</name>
<organism evidence="2">
    <name type="scientific">marine sediment metagenome</name>
    <dbReference type="NCBI Taxonomy" id="412755"/>
    <lineage>
        <taxon>unclassified sequences</taxon>
        <taxon>metagenomes</taxon>
        <taxon>ecological metagenomes</taxon>
    </lineage>
</organism>
<reference evidence="2" key="1">
    <citation type="journal article" date="2015" name="Nature">
        <title>Complex archaea that bridge the gap between prokaryotes and eukaryotes.</title>
        <authorList>
            <person name="Spang A."/>
            <person name="Saw J.H."/>
            <person name="Jorgensen S.L."/>
            <person name="Zaremba-Niedzwiedzka K."/>
            <person name="Martijn J."/>
            <person name="Lind A.E."/>
            <person name="van Eijk R."/>
            <person name="Schleper C."/>
            <person name="Guy L."/>
            <person name="Ettema T.J."/>
        </authorList>
    </citation>
    <scope>NUCLEOTIDE SEQUENCE</scope>
</reference>
<gene>
    <name evidence="2" type="ORF">LCGC14_1126980</name>
</gene>
<evidence type="ECO:0000313" key="2">
    <source>
        <dbReference type="EMBL" id="KKN01510.1"/>
    </source>
</evidence>
<comment type="caution">
    <text evidence="2">The sequence shown here is derived from an EMBL/GenBank/DDBJ whole genome shotgun (WGS) entry which is preliminary data.</text>
</comment>
<feature type="compositionally biased region" description="Gly residues" evidence="1">
    <location>
        <begin position="39"/>
        <end position="48"/>
    </location>
</feature>
<sequence length="59" mass="5811">MNWLRESLAKAMMREADPAAGTPAATLDAGAAAAAGDGDATGGKAGDGAGKELLFKFDT</sequence>
<accession>A0A0F9M2A4</accession>
<evidence type="ECO:0000256" key="1">
    <source>
        <dbReference type="SAM" id="MobiDB-lite"/>
    </source>
</evidence>
<dbReference type="AlphaFoldDB" id="A0A0F9M2A4"/>
<feature type="compositionally biased region" description="Low complexity" evidence="1">
    <location>
        <begin position="29"/>
        <end position="38"/>
    </location>
</feature>
<dbReference type="EMBL" id="LAZR01005253">
    <property type="protein sequence ID" value="KKN01510.1"/>
    <property type="molecule type" value="Genomic_DNA"/>
</dbReference>
<protein>
    <submittedName>
        <fullName evidence="2">Uncharacterized protein</fullName>
    </submittedName>
</protein>
<proteinExistence type="predicted"/>
<feature type="region of interest" description="Disordered" evidence="1">
    <location>
        <begin position="29"/>
        <end position="49"/>
    </location>
</feature>